<reference evidence="4" key="1">
    <citation type="submission" date="2022-08" db="UniProtKB">
        <authorList>
            <consortium name="EnsemblMetazoa"/>
        </authorList>
    </citation>
    <scope>IDENTIFICATION</scope>
    <source>
        <strain evidence="4">EBRO</strain>
    </source>
</reference>
<name>A0A182ITN9_ANOAO</name>
<proteinExistence type="predicted"/>
<evidence type="ECO:0000256" key="3">
    <source>
        <dbReference type="SAM" id="MobiDB-lite"/>
    </source>
</evidence>
<protein>
    <submittedName>
        <fullName evidence="4">BTB domain-containing protein</fullName>
    </submittedName>
</protein>
<feature type="region of interest" description="Disordered" evidence="3">
    <location>
        <begin position="195"/>
        <end position="244"/>
    </location>
</feature>
<accession>A0A182ITN9</accession>
<comment type="subcellular location">
    <subcellularLocation>
        <location evidence="1">Nucleus</location>
    </subcellularLocation>
</comment>
<dbReference type="EnsemblMetazoa" id="AATE005282-RA">
    <property type="protein sequence ID" value="AATE005282-PA.1"/>
    <property type="gene ID" value="AATE005282"/>
</dbReference>
<evidence type="ECO:0000256" key="2">
    <source>
        <dbReference type="ARBA" id="ARBA00023242"/>
    </source>
</evidence>
<evidence type="ECO:0000313" key="4">
    <source>
        <dbReference type="EnsemblMetazoa" id="AATE005282-PA.1"/>
    </source>
</evidence>
<dbReference type="VEuPathDB" id="VectorBase:AATE005282"/>
<dbReference type="AlphaFoldDB" id="A0A182ITN9"/>
<sequence length="244" mass="26697">MPRIVLQGEKQGSAILAAMSHFQQDGLLPDVTLNSGGHEIHLHQVVLAACSPYFRRILQNISLPLPVLMLDVPYEDLLVIVEAMYQGSAPVPAKQLSSVLRTAETLMIRGIRADTETPSTVPTPAAAIEDSIDQQPGPSGLGRSRVRFASPAAEIIVDMMHSTSLVENAPQADSERKQLWSDMDLAYALQIEIPDSTGDGEVAPETCKKEEAEPRKKDDDEDEPMDIDMPDCDDQTDPLENNEK</sequence>
<dbReference type="PANTHER" id="PTHR23110">
    <property type="entry name" value="BTB DOMAIN TRANSCRIPTION FACTOR"/>
    <property type="match status" value="1"/>
</dbReference>
<dbReference type="InterPro" id="IPR011333">
    <property type="entry name" value="SKP1/BTB/POZ_sf"/>
</dbReference>
<dbReference type="InterPro" id="IPR051095">
    <property type="entry name" value="Dros_DevTransReg"/>
</dbReference>
<feature type="compositionally biased region" description="Basic and acidic residues" evidence="3">
    <location>
        <begin position="206"/>
        <end position="218"/>
    </location>
</feature>
<dbReference type="Gene3D" id="3.30.710.10">
    <property type="entry name" value="Potassium Channel Kv1.1, Chain A"/>
    <property type="match status" value="1"/>
</dbReference>
<feature type="compositionally biased region" description="Acidic residues" evidence="3">
    <location>
        <begin position="219"/>
        <end position="237"/>
    </location>
</feature>
<dbReference type="PROSITE" id="PS50097">
    <property type="entry name" value="BTB"/>
    <property type="match status" value="1"/>
</dbReference>
<organism evidence="4">
    <name type="scientific">Anopheles atroparvus</name>
    <name type="common">European mosquito</name>
    <dbReference type="NCBI Taxonomy" id="41427"/>
    <lineage>
        <taxon>Eukaryota</taxon>
        <taxon>Metazoa</taxon>
        <taxon>Ecdysozoa</taxon>
        <taxon>Arthropoda</taxon>
        <taxon>Hexapoda</taxon>
        <taxon>Insecta</taxon>
        <taxon>Pterygota</taxon>
        <taxon>Neoptera</taxon>
        <taxon>Endopterygota</taxon>
        <taxon>Diptera</taxon>
        <taxon>Nematocera</taxon>
        <taxon>Culicoidea</taxon>
        <taxon>Culicidae</taxon>
        <taxon>Anophelinae</taxon>
        <taxon>Anopheles</taxon>
    </lineage>
</organism>
<dbReference type="SMART" id="SM00225">
    <property type="entry name" value="BTB"/>
    <property type="match status" value="1"/>
</dbReference>
<evidence type="ECO:0000256" key="1">
    <source>
        <dbReference type="ARBA" id="ARBA00004123"/>
    </source>
</evidence>
<dbReference type="InterPro" id="IPR000210">
    <property type="entry name" value="BTB/POZ_dom"/>
</dbReference>
<keyword evidence="2" id="KW-0539">Nucleus</keyword>
<dbReference type="PANTHER" id="PTHR23110:SF109">
    <property type="entry name" value="FI07618P-RELATED"/>
    <property type="match status" value="1"/>
</dbReference>
<dbReference type="Pfam" id="PF00651">
    <property type="entry name" value="BTB"/>
    <property type="match status" value="1"/>
</dbReference>
<dbReference type="GO" id="GO:0005634">
    <property type="term" value="C:nucleus"/>
    <property type="evidence" value="ECO:0007669"/>
    <property type="project" value="UniProtKB-SubCell"/>
</dbReference>
<dbReference type="SUPFAM" id="SSF54695">
    <property type="entry name" value="POZ domain"/>
    <property type="match status" value="1"/>
</dbReference>
<dbReference type="GO" id="GO:0006357">
    <property type="term" value="P:regulation of transcription by RNA polymerase II"/>
    <property type="evidence" value="ECO:0007669"/>
    <property type="project" value="TreeGrafter"/>
</dbReference>